<organism evidence="2 3">
    <name type="scientific">Lacipirellula parvula</name>
    <dbReference type="NCBI Taxonomy" id="2650471"/>
    <lineage>
        <taxon>Bacteria</taxon>
        <taxon>Pseudomonadati</taxon>
        <taxon>Planctomycetota</taxon>
        <taxon>Planctomycetia</taxon>
        <taxon>Pirellulales</taxon>
        <taxon>Lacipirellulaceae</taxon>
        <taxon>Lacipirellula</taxon>
    </lineage>
</organism>
<dbReference type="Proteomes" id="UP000326837">
    <property type="component" value="Chromosome"/>
</dbReference>
<evidence type="ECO:0000313" key="3">
    <source>
        <dbReference type="Proteomes" id="UP000326837"/>
    </source>
</evidence>
<keyword evidence="1" id="KW-0812">Transmembrane</keyword>
<keyword evidence="1" id="KW-0472">Membrane</keyword>
<keyword evidence="3" id="KW-1185">Reference proteome</keyword>
<reference evidence="3" key="1">
    <citation type="submission" date="2019-10" db="EMBL/GenBank/DDBJ databases">
        <title>Lacipirellula parvula gen. nov., sp. nov., representing a lineage of planctomycetes widespread in freshwater anoxic habitats, and description of the family Lacipirellulaceae.</title>
        <authorList>
            <person name="Dedysh S.N."/>
            <person name="Kulichevskaya I.S."/>
            <person name="Beletsky A.V."/>
            <person name="Rakitin A.L."/>
            <person name="Mardanov A.V."/>
            <person name="Ivanova A.A."/>
            <person name="Saltykova V.X."/>
            <person name="Rijpstra W.I.C."/>
            <person name="Sinninghe Damste J.S."/>
            <person name="Ravin N.V."/>
        </authorList>
    </citation>
    <scope>NUCLEOTIDE SEQUENCE [LARGE SCALE GENOMIC DNA]</scope>
    <source>
        <strain evidence="3">PX69</strain>
    </source>
</reference>
<feature type="transmembrane region" description="Helical" evidence="1">
    <location>
        <begin position="36"/>
        <end position="54"/>
    </location>
</feature>
<dbReference type="AlphaFoldDB" id="A0A5K7XB62"/>
<name>A0A5K7XB62_9BACT</name>
<dbReference type="KEGG" id="lpav:PLANPX_2794"/>
<accession>A0A5K7XB62</accession>
<evidence type="ECO:0000313" key="2">
    <source>
        <dbReference type="EMBL" id="BBO33182.1"/>
    </source>
</evidence>
<sequence>MRFNLKLVLFVVMPVVALLASWLGRDEIALAVSVRLVLPVLACCVVWWGVCRLLSLSTQSDAERDESNNERSLP</sequence>
<evidence type="ECO:0000256" key="1">
    <source>
        <dbReference type="SAM" id="Phobius"/>
    </source>
</evidence>
<feature type="transmembrane region" description="Helical" evidence="1">
    <location>
        <begin position="7"/>
        <end position="24"/>
    </location>
</feature>
<keyword evidence="1" id="KW-1133">Transmembrane helix</keyword>
<dbReference type="EMBL" id="AP021861">
    <property type="protein sequence ID" value="BBO33182.1"/>
    <property type="molecule type" value="Genomic_DNA"/>
</dbReference>
<gene>
    <name evidence="2" type="ORF">PLANPX_2794</name>
</gene>
<proteinExistence type="predicted"/>
<protein>
    <submittedName>
        <fullName evidence="2">Uncharacterized protein</fullName>
    </submittedName>
</protein>